<reference evidence="5 6" key="1">
    <citation type="submission" date="2016-10" db="EMBL/GenBank/DDBJ databases">
        <authorList>
            <person name="de Groot N.N."/>
        </authorList>
    </citation>
    <scope>NUCLEOTIDE SEQUENCE [LARGE SCALE GENOMIC DNA]</scope>
    <source>
        <strain evidence="5 6">DSM 22900</strain>
    </source>
</reference>
<dbReference type="FunFam" id="1.50.10.10:FF:000028">
    <property type="entry name" value="Alpha-L-fucosidase 2"/>
    <property type="match status" value="1"/>
</dbReference>
<evidence type="ECO:0000313" key="5">
    <source>
        <dbReference type="EMBL" id="SFC55195.1"/>
    </source>
</evidence>
<feature type="chain" id="PRO_5011503869" evidence="1">
    <location>
        <begin position="22"/>
        <end position="816"/>
    </location>
</feature>
<feature type="domain" description="Alpha fucosidase A-like C-terminal" evidence="3">
    <location>
        <begin position="696"/>
        <end position="760"/>
    </location>
</feature>
<gene>
    <name evidence="5" type="ORF">SAMN05421747_11463</name>
</gene>
<dbReference type="InterPro" id="IPR012341">
    <property type="entry name" value="6hp_glycosidase-like_sf"/>
</dbReference>
<dbReference type="InterPro" id="IPR008928">
    <property type="entry name" value="6-hairpin_glycosidase_sf"/>
</dbReference>
<dbReference type="InterPro" id="IPR016518">
    <property type="entry name" value="Alpha-L-fucosidase"/>
</dbReference>
<evidence type="ECO:0000256" key="1">
    <source>
        <dbReference type="SAM" id="SignalP"/>
    </source>
</evidence>
<dbReference type="STRING" id="623281.SAMN05421747_11463"/>
<name>A0A1I1K3M7_9SPHI</name>
<dbReference type="AlphaFoldDB" id="A0A1I1K3M7"/>
<dbReference type="InterPro" id="IPR027414">
    <property type="entry name" value="GH95_N_dom"/>
</dbReference>
<dbReference type="SUPFAM" id="SSF48208">
    <property type="entry name" value="Six-hairpin glycosidases"/>
    <property type="match status" value="1"/>
</dbReference>
<dbReference type="Pfam" id="PF21307">
    <property type="entry name" value="Glyco_hydro_95_C"/>
    <property type="match status" value="1"/>
</dbReference>
<dbReference type="PIRSF" id="PIRSF007663">
    <property type="entry name" value="UCP007663"/>
    <property type="match status" value="1"/>
</dbReference>
<evidence type="ECO:0000259" key="4">
    <source>
        <dbReference type="Pfam" id="PF22124"/>
    </source>
</evidence>
<keyword evidence="6" id="KW-1185">Reference proteome</keyword>
<accession>A0A1I1K3M7</accession>
<evidence type="ECO:0000313" key="6">
    <source>
        <dbReference type="Proteomes" id="UP000199577"/>
    </source>
</evidence>
<sequence>MTKQVLRLFLLLVVVTGYAAAQERSLTLWYDAPAGDDWLRALPIGNGFQGAMVYGNVEKDEIQLNEGTVWTGSPNRNDSPTALAALPEIRKLIFEGKHREAQTLADQTMMAGKSNGQAFQPVGSLHLIFPDHQEPTSYRRELDIERAIAATEYEIDGITYRREYFASNPARLIIIRLTASKRGSLRFDVALSTPQPEATVECSGNICSISGATGGFESVPGGALRFQCLAQVRVSGGKLTATNGRLHVTDANAATILVSIGTNHIHYADLGGDEAKRAKKYLINARGKSYKRLVDEHVKQYQPLFNRVALQIGKPSPSSKPTDERLAAFRQGMDLDMVNLYFQYGRYLLIASSQPGGQPANLQGIWNKDMSPPWDSKYTININTQMNYWPAERTNLPETHQPLFDLIKDISDTGKETARVMYGSGGWVAHHNTDLWRITGPVDGVFWGMWPMGGAWLSQHLWEHYLYHGDLEFLRHVYPILKGSAAFFVDYLIPEPTHGWLLVSPSISPENAPQSRPGVSIDAGTTMDNQLVFDVFDATIRAADVLGTDEAFATLLKEKQALLPPMQVGRHGQLQEWLADLDDPEDKHRHISHLYGLFPSRQISPFRTPGLFAAARVTLEQRGDVSTGWSMGWKVNWWARMLDGNRAWKLIREQLSPVGTNKDGGGSYPNLLDAHPPFQIDGNFGCTSGIAEMLLQSHDGAIHLLPALPDDWKPTGSVSGLRALGGFVIEHLAWKNGRITRLTIRSELGGNLRLRLGAPMPHANLKAASDGANPNPFFYVPAINQHIDKQLVYPDGMSDVFEYDIATQKGKTYHVL</sequence>
<proteinExistence type="predicted"/>
<protein>
    <submittedName>
        <fullName evidence="5">Alpha-L-fucosidase 2</fullName>
    </submittedName>
</protein>
<dbReference type="Pfam" id="PF14498">
    <property type="entry name" value="Glyco_hyd_65N_2"/>
    <property type="match status" value="1"/>
</dbReference>
<dbReference type="InterPro" id="IPR049053">
    <property type="entry name" value="AFCA-like_C"/>
</dbReference>
<dbReference type="EMBL" id="FOLL01000014">
    <property type="protein sequence ID" value="SFC55195.1"/>
    <property type="molecule type" value="Genomic_DNA"/>
</dbReference>
<feature type="signal peptide" evidence="1">
    <location>
        <begin position="1"/>
        <end position="21"/>
    </location>
</feature>
<dbReference type="OrthoDB" id="9802600at2"/>
<feature type="domain" description="Glycosyl hydrolase family 95 catalytic" evidence="4">
    <location>
        <begin position="289"/>
        <end position="694"/>
    </location>
</feature>
<dbReference type="Gene3D" id="1.50.10.10">
    <property type="match status" value="1"/>
</dbReference>
<dbReference type="PANTHER" id="PTHR31084:SF0">
    <property type="entry name" value="ALPHA-L-FUCOSIDASE 2"/>
    <property type="match status" value="1"/>
</dbReference>
<evidence type="ECO:0000259" key="3">
    <source>
        <dbReference type="Pfam" id="PF21307"/>
    </source>
</evidence>
<dbReference type="Gene3D" id="2.70.98.50">
    <property type="entry name" value="putative glycoside hydrolase family protein from bacillus halodurans"/>
    <property type="match status" value="1"/>
</dbReference>
<organism evidence="5 6">
    <name type="scientific">Parapedobacter composti</name>
    <dbReference type="NCBI Taxonomy" id="623281"/>
    <lineage>
        <taxon>Bacteria</taxon>
        <taxon>Pseudomonadati</taxon>
        <taxon>Bacteroidota</taxon>
        <taxon>Sphingobacteriia</taxon>
        <taxon>Sphingobacteriales</taxon>
        <taxon>Sphingobacteriaceae</taxon>
        <taxon>Parapedobacter</taxon>
    </lineage>
</organism>
<evidence type="ECO:0000259" key="2">
    <source>
        <dbReference type="Pfam" id="PF14498"/>
    </source>
</evidence>
<dbReference type="Proteomes" id="UP000199577">
    <property type="component" value="Unassembled WGS sequence"/>
</dbReference>
<dbReference type="PANTHER" id="PTHR31084">
    <property type="entry name" value="ALPHA-L-FUCOSIDASE 2"/>
    <property type="match status" value="1"/>
</dbReference>
<feature type="domain" description="Glycosyl hydrolase family 95 N-terminal" evidence="2">
    <location>
        <begin position="28"/>
        <end position="264"/>
    </location>
</feature>
<dbReference type="RefSeq" id="WP_090974273.1">
    <property type="nucleotide sequence ID" value="NZ_FOLL01000014.1"/>
</dbReference>
<dbReference type="Pfam" id="PF22124">
    <property type="entry name" value="Glyco_hydro_95_cat"/>
    <property type="match status" value="1"/>
</dbReference>
<dbReference type="InterPro" id="IPR054363">
    <property type="entry name" value="GH95_cat"/>
</dbReference>
<dbReference type="GO" id="GO:0004560">
    <property type="term" value="F:alpha-L-fucosidase activity"/>
    <property type="evidence" value="ECO:0007669"/>
    <property type="project" value="InterPro"/>
</dbReference>
<dbReference type="GO" id="GO:0005975">
    <property type="term" value="P:carbohydrate metabolic process"/>
    <property type="evidence" value="ECO:0007669"/>
    <property type="project" value="InterPro"/>
</dbReference>
<keyword evidence="1" id="KW-0732">Signal</keyword>